<evidence type="ECO:0000256" key="1">
    <source>
        <dbReference type="SAM" id="MobiDB-lite"/>
    </source>
</evidence>
<reference evidence="2" key="1">
    <citation type="submission" date="2022-04" db="EMBL/GenBank/DDBJ databases">
        <title>A functionally conserved STORR gene fusion in Papaver species that diverged 16.8 million years ago.</title>
        <authorList>
            <person name="Catania T."/>
        </authorList>
    </citation>
    <scope>NUCLEOTIDE SEQUENCE</scope>
    <source>
        <strain evidence="2">S-188037</strain>
    </source>
</reference>
<keyword evidence="3" id="KW-1185">Reference proteome</keyword>
<feature type="region of interest" description="Disordered" evidence="1">
    <location>
        <begin position="39"/>
        <end position="68"/>
    </location>
</feature>
<gene>
    <name evidence="2" type="ORF">MKW98_006445</name>
</gene>
<accession>A0AAD4SI28</accession>
<dbReference type="AlphaFoldDB" id="A0AAD4SI28"/>
<evidence type="ECO:0000313" key="3">
    <source>
        <dbReference type="Proteomes" id="UP001202328"/>
    </source>
</evidence>
<proteinExistence type="predicted"/>
<evidence type="ECO:0000313" key="2">
    <source>
        <dbReference type="EMBL" id="KAI3905811.1"/>
    </source>
</evidence>
<name>A0AAD4SI28_9MAGN</name>
<comment type="caution">
    <text evidence="2">The sequence shown here is derived from an EMBL/GenBank/DDBJ whole genome shotgun (WGS) entry which is preliminary data.</text>
</comment>
<protein>
    <submittedName>
        <fullName evidence="2">Uncharacterized protein</fullName>
    </submittedName>
</protein>
<organism evidence="2 3">
    <name type="scientific">Papaver atlanticum</name>
    <dbReference type="NCBI Taxonomy" id="357466"/>
    <lineage>
        <taxon>Eukaryota</taxon>
        <taxon>Viridiplantae</taxon>
        <taxon>Streptophyta</taxon>
        <taxon>Embryophyta</taxon>
        <taxon>Tracheophyta</taxon>
        <taxon>Spermatophyta</taxon>
        <taxon>Magnoliopsida</taxon>
        <taxon>Ranunculales</taxon>
        <taxon>Papaveraceae</taxon>
        <taxon>Papaveroideae</taxon>
        <taxon>Papaver</taxon>
    </lineage>
</organism>
<sequence>MDSSQDGVRRSPRLIELHDKEKQLWRAFNERRRLAYQNRKTRIDEASTSLDPPNKNEPAMTTKLNLSGPDLYSLQNTSNSSVQFSNSAGGFIPRRSPRFIGCGNTAESLDKGVIDCKRMMEVQGYELSH</sequence>
<dbReference type="EMBL" id="JAJJMB010010911">
    <property type="protein sequence ID" value="KAI3905811.1"/>
    <property type="molecule type" value="Genomic_DNA"/>
</dbReference>
<dbReference type="Proteomes" id="UP001202328">
    <property type="component" value="Unassembled WGS sequence"/>
</dbReference>